<keyword evidence="2" id="KW-1185">Reference proteome</keyword>
<dbReference type="Proteomes" id="UP000694554">
    <property type="component" value="Chromosome 4"/>
</dbReference>
<evidence type="ECO:0000313" key="1">
    <source>
        <dbReference type="Ensembl" id="ENSPSNP00000000154.1"/>
    </source>
</evidence>
<reference evidence="1" key="1">
    <citation type="submission" date="2019-08" db="EMBL/GenBank/DDBJ databases">
        <title>Phocoena sinus (Vaquita) genome, mPhoSin1, primary haplotype.</title>
        <authorList>
            <person name="Morin P."/>
            <person name="Mountcastle J."/>
            <person name="Fungtammasan C."/>
            <person name="Rhie A."/>
            <person name="Rojas-Bracho L."/>
            <person name="Smith C.R."/>
            <person name="Taylor B.L."/>
            <person name="Gulland F.M.D."/>
            <person name="Musser W."/>
            <person name="Houck M."/>
            <person name="Haase B."/>
            <person name="Paez S."/>
            <person name="Howe K."/>
            <person name="Torrance J."/>
            <person name="Formenti G."/>
            <person name="Phillippy A."/>
            <person name="Ryder O."/>
            <person name="Jarvis E.D."/>
            <person name="Fedrigo O."/>
        </authorList>
    </citation>
    <scope>NUCLEOTIDE SEQUENCE [LARGE SCALE GENOMIC DNA]</scope>
</reference>
<dbReference type="Ensembl" id="ENSPSNT00000000198.1">
    <property type="protein sequence ID" value="ENSPSNP00000000154.1"/>
    <property type="gene ID" value="ENSPSNG00000000161.1"/>
</dbReference>
<accession>A0A8C9B3L8</accession>
<sequence length="76" mass="8236">MEETPTPLLGSRKPHLEKLTLGVTHILESSQGVTEVTIIEKAPAECHMISSWEQKNNCVVSPTNSGSCGECKVLCK</sequence>
<reference evidence="1" key="2">
    <citation type="submission" date="2025-08" db="UniProtKB">
        <authorList>
            <consortium name="Ensembl"/>
        </authorList>
    </citation>
    <scope>IDENTIFICATION</scope>
</reference>
<organism evidence="1 2">
    <name type="scientific">Phocoena sinus</name>
    <name type="common">Vaquita</name>
    <dbReference type="NCBI Taxonomy" id="42100"/>
    <lineage>
        <taxon>Eukaryota</taxon>
        <taxon>Metazoa</taxon>
        <taxon>Chordata</taxon>
        <taxon>Craniata</taxon>
        <taxon>Vertebrata</taxon>
        <taxon>Euteleostomi</taxon>
        <taxon>Mammalia</taxon>
        <taxon>Eutheria</taxon>
        <taxon>Laurasiatheria</taxon>
        <taxon>Artiodactyla</taxon>
        <taxon>Whippomorpha</taxon>
        <taxon>Cetacea</taxon>
        <taxon>Odontoceti</taxon>
        <taxon>Phocoenidae</taxon>
        <taxon>Phocoena</taxon>
    </lineage>
</organism>
<dbReference type="InterPro" id="IPR039231">
    <property type="entry name" value="TPGS2"/>
</dbReference>
<reference evidence="1" key="3">
    <citation type="submission" date="2025-09" db="UniProtKB">
        <authorList>
            <consortium name="Ensembl"/>
        </authorList>
    </citation>
    <scope>IDENTIFICATION</scope>
</reference>
<protein>
    <submittedName>
        <fullName evidence="1">Uncharacterized protein</fullName>
    </submittedName>
</protein>
<dbReference type="PANTHER" id="PTHR31854:SF2">
    <property type="entry name" value="TUBULIN POLYGLUTAMYLASE COMPLEX SUBUNIT 2"/>
    <property type="match status" value="1"/>
</dbReference>
<name>A0A8C9B3L8_PHOSS</name>
<dbReference type="AlphaFoldDB" id="A0A8C9B3L8"/>
<dbReference type="GeneTree" id="ENSGT00960000192355"/>
<evidence type="ECO:0000313" key="2">
    <source>
        <dbReference type="Proteomes" id="UP000694554"/>
    </source>
</evidence>
<proteinExistence type="predicted"/>
<dbReference type="PANTHER" id="PTHR31854">
    <property type="entry name" value="TUBULIN POLYGLUTAMYLASE COMPLEX SUBUNIT 2"/>
    <property type="match status" value="1"/>
</dbReference>